<dbReference type="Proteomes" id="UP000886998">
    <property type="component" value="Unassembled WGS sequence"/>
</dbReference>
<sequence>MGCTCDRSRFGRPSSVVKVVSNVYNAIAERVFNTARSVVQYLDAPKVIVMFWGYVINNVNIRSKLSGLTSESYAGTLGPLSKAEVNVRSGMVRMFVISPYFFEEVISKKHQSLAYTMKYPKPGFGLSQLLLDLALWGLCVIASPGLSFSLQEKLGSREDCFTLILRNENVCSTQIKCLQF</sequence>
<proteinExistence type="predicted"/>
<comment type="caution">
    <text evidence="1">The sequence shown here is derived from an EMBL/GenBank/DDBJ whole genome shotgun (WGS) entry which is preliminary data.</text>
</comment>
<name>A0A8X7BPJ6_9ARAC</name>
<evidence type="ECO:0000313" key="2">
    <source>
        <dbReference type="Proteomes" id="UP000886998"/>
    </source>
</evidence>
<reference evidence="1" key="1">
    <citation type="submission" date="2020-08" db="EMBL/GenBank/DDBJ databases">
        <title>Multicomponent nature underlies the extraordinary mechanical properties of spider dragline silk.</title>
        <authorList>
            <person name="Kono N."/>
            <person name="Nakamura H."/>
            <person name="Mori M."/>
            <person name="Yoshida Y."/>
            <person name="Ohtoshi R."/>
            <person name="Malay A.D."/>
            <person name="Moran D.A.P."/>
            <person name="Tomita M."/>
            <person name="Numata K."/>
            <person name="Arakawa K."/>
        </authorList>
    </citation>
    <scope>NUCLEOTIDE SEQUENCE</scope>
</reference>
<dbReference type="EMBL" id="BMAV01000971">
    <property type="protein sequence ID" value="GFY38658.1"/>
    <property type="molecule type" value="Genomic_DNA"/>
</dbReference>
<keyword evidence="2" id="KW-1185">Reference proteome</keyword>
<organism evidence="1 2">
    <name type="scientific">Trichonephila inaurata madagascariensis</name>
    <dbReference type="NCBI Taxonomy" id="2747483"/>
    <lineage>
        <taxon>Eukaryota</taxon>
        <taxon>Metazoa</taxon>
        <taxon>Ecdysozoa</taxon>
        <taxon>Arthropoda</taxon>
        <taxon>Chelicerata</taxon>
        <taxon>Arachnida</taxon>
        <taxon>Araneae</taxon>
        <taxon>Araneomorphae</taxon>
        <taxon>Entelegynae</taxon>
        <taxon>Araneoidea</taxon>
        <taxon>Nephilidae</taxon>
        <taxon>Trichonephila</taxon>
        <taxon>Trichonephila inaurata</taxon>
    </lineage>
</organism>
<dbReference type="AlphaFoldDB" id="A0A8X7BPJ6"/>
<evidence type="ECO:0000313" key="1">
    <source>
        <dbReference type="EMBL" id="GFY38658.1"/>
    </source>
</evidence>
<protein>
    <submittedName>
        <fullName evidence="1">Uncharacterized protein</fullName>
    </submittedName>
</protein>
<gene>
    <name evidence="1" type="ORF">TNIN_499821</name>
</gene>
<accession>A0A8X7BPJ6</accession>